<comment type="caution">
    <text evidence="1">The sequence shown here is derived from an EMBL/GenBank/DDBJ whole genome shotgun (WGS) entry which is preliminary data.</text>
</comment>
<sequence>RTYYRNDPEANGSIIL</sequence>
<gene>
    <name evidence="1" type="ORF">AFUS01_LOCUS9689</name>
</gene>
<evidence type="ECO:0000313" key="1">
    <source>
        <dbReference type="EMBL" id="CAG7720412.1"/>
    </source>
</evidence>
<feature type="non-terminal residue" evidence="1">
    <location>
        <position position="1"/>
    </location>
</feature>
<organism evidence="1 2">
    <name type="scientific">Allacma fusca</name>
    <dbReference type="NCBI Taxonomy" id="39272"/>
    <lineage>
        <taxon>Eukaryota</taxon>
        <taxon>Metazoa</taxon>
        <taxon>Ecdysozoa</taxon>
        <taxon>Arthropoda</taxon>
        <taxon>Hexapoda</taxon>
        <taxon>Collembola</taxon>
        <taxon>Symphypleona</taxon>
        <taxon>Sminthuridae</taxon>
        <taxon>Allacma</taxon>
    </lineage>
</organism>
<name>A0A8J2JK57_9HEXA</name>
<reference evidence="1" key="1">
    <citation type="submission" date="2021-06" db="EMBL/GenBank/DDBJ databases">
        <authorList>
            <person name="Hodson N. C."/>
            <person name="Mongue J. A."/>
            <person name="Jaron S. K."/>
        </authorList>
    </citation>
    <scope>NUCLEOTIDE SEQUENCE</scope>
</reference>
<dbReference type="EMBL" id="CAJVCH010070389">
    <property type="protein sequence ID" value="CAG7720412.1"/>
    <property type="molecule type" value="Genomic_DNA"/>
</dbReference>
<dbReference type="AlphaFoldDB" id="A0A8J2JK57"/>
<dbReference type="Proteomes" id="UP000708208">
    <property type="component" value="Unassembled WGS sequence"/>
</dbReference>
<keyword evidence="2" id="KW-1185">Reference proteome</keyword>
<accession>A0A8J2JK57</accession>
<proteinExistence type="predicted"/>
<protein>
    <submittedName>
        <fullName evidence="1">Uncharacterized protein</fullName>
    </submittedName>
</protein>
<evidence type="ECO:0000313" key="2">
    <source>
        <dbReference type="Proteomes" id="UP000708208"/>
    </source>
</evidence>